<keyword evidence="3" id="KW-0378">Hydrolase</keyword>
<sequence length="706" mass="81730">MTDAKQNNAPQEPMLSTIRMPPFAKQIPKVHEAHGVSRKDPYYWLKQREEPDVRHYLRAENAFTDAHLEPQLCDSLYDEMIARIKKDDSSVPYRIDDHYYYTRYEKGREYGLFCRRSGSMEADEELLLDENKLAEGCSFFSIGGRSISADHSRLAYAQDIVGRRLFEIRVLDLTTGKTFEDRIEGAGGDIAWAADGQSFFYVHKDADTLRCDRVYHHVLGQAQSEDRLIFHEQDSAFNVHVYRSTSKRFIFVGSSSTMSNEYRFVEADRPEADFRVIQPREWDHRYYPFHLGDAFFLLSNYEAPNFQVMRTALDQPGRDHWQVVIGHNENVYLDNIHGFANHLVILEWERALPRIRIIRQDDGAEHCIAFEEPVYLVHLDFNPDLNTKVLRFNYDSLTTPLSIYDYDMDTRERTLLKREPIVGDFDPANYRSERVWAKTQDGTEVPISIVYHKETPRDGSSPLLQYAYGSYGISCDPHFSSSRLSLLDRGFIFAIAHVRGGSELGRAWYEAGKLDRKWNTFDDFIACSAYLIAHHYTRPDRLFARGGSAGGMLMGVIANKRPDLYRGILAIVPFVDCLTTMQDETIPLTTIEYDEWGDPRKKACHDYILSYSPYDQVKHQEYPHMLVTTGLHDSQVQYWEPAKWVAKLRANKTDMNMLLLHTNMDAGHGGSSGRFQRFKDIARETAFLLTILELSHIKHRVPSRSK</sequence>
<evidence type="ECO:0000259" key="6">
    <source>
        <dbReference type="Pfam" id="PF02897"/>
    </source>
</evidence>
<dbReference type="Proteomes" id="UP000663929">
    <property type="component" value="Chromosome"/>
</dbReference>
<dbReference type="KEGG" id="scor:J3U87_04380"/>
<dbReference type="PANTHER" id="PTHR11757">
    <property type="entry name" value="PROTEASE FAMILY S9A OLIGOPEPTIDASE"/>
    <property type="match status" value="1"/>
</dbReference>
<dbReference type="SUPFAM" id="SSF50993">
    <property type="entry name" value="Peptidase/esterase 'gauge' domain"/>
    <property type="match status" value="1"/>
</dbReference>
<keyword evidence="8" id="KW-1185">Reference proteome</keyword>
<protein>
    <submittedName>
        <fullName evidence="7">S9 family peptidase</fullName>
    </submittedName>
</protein>
<dbReference type="Pfam" id="PF02897">
    <property type="entry name" value="Peptidase_S9_N"/>
    <property type="match status" value="1"/>
</dbReference>
<evidence type="ECO:0000313" key="7">
    <source>
        <dbReference type="EMBL" id="QTD51686.1"/>
    </source>
</evidence>
<dbReference type="PRINTS" id="PR00862">
    <property type="entry name" value="PROLIGOPTASE"/>
</dbReference>
<dbReference type="GO" id="GO:0004252">
    <property type="term" value="F:serine-type endopeptidase activity"/>
    <property type="evidence" value="ECO:0007669"/>
    <property type="project" value="InterPro"/>
</dbReference>
<dbReference type="InterPro" id="IPR001375">
    <property type="entry name" value="Peptidase_S9_cat"/>
</dbReference>
<comment type="similarity">
    <text evidence="1">Belongs to the peptidase S9A family.</text>
</comment>
<dbReference type="RefSeq" id="WP_237381812.1">
    <property type="nucleotide sequence ID" value="NZ_CP071793.1"/>
</dbReference>
<name>A0A8A4TNY9_SULCO</name>
<evidence type="ECO:0000313" key="8">
    <source>
        <dbReference type="Proteomes" id="UP000663929"/>
    </source>
</evidence>
<dbReference type="SUPFAM" id="SSF53474">
    <property type="entry name" value="alpha/beta-Hydrolases"/>
    <property type="match status" value="1"/>
</dbReference>
<keyword evidence="4" id="KW-0720">Serine protease</keyword>
<evidence type="ECO:0000256" key="2">
    <source>
        <dbReference type="ARBA" id="ARBA00022670"/>
    </source>
</evidence>
<feature type="domain" description="Peptidase S9A N-terminal" evidence="6">
    <location>
        <begin position="22"/>
        <end position="418"/>
    </location>
</feature>
<keyword evidence="2" id="KW-0645">Protease</keyword>
<dbReference type="PANTHER" id="PTHR11757:SF19">
    <property type="entry name" value="PROLYL ENDOPEPTIDASE-LIKE"/>
    <property type="match status" value="1"/>
</dbReference>
<dbReference type="GO" id="GO:0006508">
    <property type="term" value="P:proteolysis"/>
    <property type="evidence" value="ECO:0007669"/>
    <property type="project" value="UniProtKB-KW"/>
</dbReference>
<dbReference type="Pfam" id="PF00326">
    <property type="entry name" value="Peptidase_S9"/>
    <property type="match status" value="1"/>
</dbReference>
<dbReference type="Gene3D" id="2.130.10.120">
    <property type="entry name" value="Prolyl oligopeptidase, N-terminal domain"/>
    <property type="match status" value="1"/>
</dbReference>
<dbReference type="InterPro" id="IPR023302">
    <property type="entry name" value="Pept_S9A_N"/>
</dbReference>
<evidence type="ECO:0000256" key="4">
    <source>
        <dbReference type="ARBA" id="ARBA00022825"/>
    </source>
</evidence>
<dbReference type="InterPro" id="IPR029058">
    <property type="entry name" value="AB_hydrolase_fold"/>
</dbReference>
<evidence type="ECO:0000256" key="1">
    <source>
        <dbReference type="ARBA" id="ARBA00005228"/>
    </source>
</evidence>
<dbReference type="FunFam" id="3.40.50.1820:FF:000005">
    <property type="entry name" value="Prolyl endopeptidase"/>
    <property type="match status" value="1"/>
</dbReference>
<dbReference type="Gene3D" id="3.40.50.1820">
    <property type="entry name" value="alpha/beta hydrolase"/>
    <property type="match status" value="1"/>
</dbReference>
<dbReference type="EMBL" id="CP071793">
    <property type="protein sequence ID" value="QTD51686.1"/>
    <property type="molecule type" value="Genomic_DNA"/>
</dbReference>
<dbReference type="InterPro" id="IPR002470">
    <property type="entry name" value="Peptidase_S9A"/>
</dbReference>
<reference evidence="7" key="1">
    <citation type="submission" date="2021-03" db="EMBL/GenBank/DDBJ databases">
        <title>Acanthopleuribacteraceae sp. M133.</title>
        <authorList>
            <person name="Wang G."/>
        </authorList>
    </citation>
    <scope>NUCLEOTIDE SEQUENCE</scope>
    <source>
        <strain evidence="7">M133</strain>
    </source>
</reference>
<dbReference type="InterPro" id="IPR051543">
    <property type="entry name" value="Serine_Peptidase_S9A"/>
</dbReference>
<gene>
    <name evidence="7" type="ORF">J3U87_04380</name>
</gene>
<dbReference type="AlphaFoldDB" id="A0A8A4TNY9"/>
<evidence type="ECO:0000256" key="3">
    <source>
        <dbReference type="ARBA" id="ARBA00022801"/>
    </source>
</evidence>
<accession>A0A8A4TNY9</accession>
<organism evidence="7 8">
    <name type="scientific">Sulfidibacter corallicola</name>
    <dbReference type="NCBI Taxonomy" id="2818388"/>
    <lineage>
        <taxon>Bacteria</taxon>
        <taxon>Pseudomonadati</taxon>
        <taxon>Acidobacteriota</taxon>
        <taxon>Holophagae</taxon>
        <taxon>Acanthopleuribacterales</taxon>
        <taxon>Acanthopleuribacteraceae</taxon>
        <taxon>Sulfidibacter</taxon>
    </lineage>
</organism>
<evidence type="ECO:0000259" key="5">
    <source>
        <dbReference type="Pfam" id="PF00326"/>
    </source>
</evidence>
<feature type="domain" description="Peptidase S9 prolyl oligopeptidase catalytic" evidence="5">
    <location>
        <begin position="477"/>
        <end position="692"/>
    </location>
</feature>
<proteinExistence type="inferred from homology"/>